<keyword evidence="1" id="KW-0472">Membrane</keyword>
<keyword evidence="1" id="KW-0812">Transmembrane</keyword>
<dbReference type="Gene3D" id="1.20.144.10">
    <property type="entry name" value="Phosphatidic acid phosphatase type 2/haloperoxidase"/>
    <property type="match status" value="1"/>
</dbReference>
<dbReference type="AlphaFoldDB" id="A0A1I6ZWI9"/>
<feature type="transmembrane region" description="Helical" evidence="1">
    <location>
        <begin position="7"/>
        <end position="28"/>
    </location>
</feature>
<dbReference type="STRING" id="477690.SAMN05216474_1673"/>
<dbReference type="RefSeq" id="WP_139230311.1">
    <property type="nucleotide sequence ID" value="NZ_FPAS01000002.1"/>
</dbReference>
<keyword evidence="1" id="KW-1133">Transmembrane helix</keyword>
<gene>
    <name evidence="2" type="ORF">SAMN05216474_1673</name>
</gene>
<proteinExistence type="predicted"/>
<dbReference type="OrthoDB" id="9786064at2"/>
<feature type="transmembrane region" description="Helical" evidence="1">
    <location>
        <begin position="194"/>
        <end position="213"/>
    </location>
</feature>
<feature type="transmembrane region" description="Helical" evidence="1">
    <location>
        <begin position="90"/>
        <end position="108"/>
    </location>
</feature>
<protein>
    <recommendedName>
        <fullName evidence="4">PAP2 superfamily protein</fullName>
    </recommendedName>
</protein>
<sequence>MNFLAKVASIVFLPLFMPLYGLLLTLYIPSIPENFYARYSLFYLNPEFKTSFLSLFSIFTILAPGLSLLMLRLNKTVSSLGLENKEERKYPIAITAFYFFLMFGFLMYQQQGNIPEVLIATSFGGFLSAVMCLVITRWTKISLHAMGVGSLLGFIIAYFQTQSYFEMNVVYLVILMGIITTTSRLILNKHTLKQIGLGYGLGFFVQLLTIFIYSQV</sequence>
<evidence type="ECO:0008006" key="4">
    <source>
        <dbReference type="Google" id="ProtNLM"/>
    </source>
</evidence>
<feature type="transmembrane region" description="Helical" evidence="1">
    <location>
        <begin position="167"/>
        <end position="187"/>
    </location>
</feature>
<dbReference type="EMBL" id="FPAS01000002">
    <property type="protein sequence ID" value="SFT66995.1"/>
    <property type="molecule type" value="Genomic_DNA"/>
</dbReference>
<evidence type="ECO:0000256" key="1">
    <source>
        <dbReference type="SAM" id="Phobius"/>
    </source>
</evidence>
<feature type="transmembrane region" description="Helical" evidence="1">
    <location>
        <begin position="143"/>
        <end position="161"/>
    </location>
</feature>
<accession>A0A1I6ZWI9</accession>
<name>A0A1I6ZWI9_9FLAO</name>
<reference evidence="2 3" key="1">
    <citation type="submission" date="2016-10" db="EMBL/GenBank/DDBJ databases">
        <authorList>
            <person name="de Groot N.N."/>
        </authorList>
    </citation>
    <scope>NUCLEOTIDE SEQUENCE [LARGE SCALE GENOMIC DNA]</scope>
    <source>
        <strain evidence="2 3">CGMCC 1.7005</strain>
    </source>
</reference>
<keyword evidence="3" id="KW-1185">Reference proteome</keyword>
<dbReference type="Proteomes" id="UP000236454">
    <property type="component" value="Unassembled WGS sequence"/>
</dbReference>
<feature type="transmembrane region" description="Helical" evidence="1">
    <location>
        <begin position="48"/>
        <end position="69"/>
    </location>
</feature>
<feature type="transmembrane region" description="Helical" evidence="1">
    <location>
        <begin position="114"/>
        <end position="136"/>
    </location>
</feature>
<evidence type="ECO:0000313" key="2">
    <source>
        <dbReference type="EMBL" id="SFT66995.1"/>
    </source>
</evidence>
<organism evidence="2 3">
    <name type="scientific">Lishizhenia tianjinensis</name>
    <dbReference type="NCBI Taxonomy" id="477690"/>
    <lineage>
        <taxon>Bacteria</taxon>
        <taxon>Pseudomonadati</taxon>
        <taxon>Bacteroidota</taxon>
        <taxon>Flavobacteriia</taxon>
        <taxon>Flavobacteriales</taxon>
        <taxon>Crocinitomicaceae</taxon>
        <taxon>Lishizhenia</taxon>
    </lineage>
</organism>
<evidence type="ECO:0000313" key="3">
    <source>
        <dbReference type="Proteomes" id="UP000236454"/>
    </source>
</evidence>